<organism evidence="4 5">
    <name type="scientific">Chrysochromulina tobinii</name>
    <dbReference type="NCBI Taxonomy" id="1460289"/>
    <lineage>
        <taxon>Eukaryota</taxon>
        <taxon>Haptista</taxon>
        <taxon>Haptophyta</taxon>
        <taxon>Prymnesiophyceae</taxon>
        <taxon>Prymnesiales</taxon>
        <taxon>Chrysochromulinaceae</taxon>
        <taxon>Chrysochromulina</taxon>
    </lineage>
</organism>
<dbReference type="SUPFAM" id="SSF52047">
    <property type="entry name" value="RNI-like"/>
    <property type="match status" value="1"/>
</dbReference>
<keyword evidence="5" id="KW-1185">Reference proteome</keyword>
<evidence type="ECO:0000259" key="3">
    <source>
        <dbReference type="PROSITE" id="PS50222"/>
    </source>
</evidence>
<dbReference type="SMART" id="SM00368">
    <property type="entry name" value="LRR_RI"/>
    <property type="match status" value="1"/>
</dbReference>
<dbReference type="SMART" id="SM00054">
    <property type="entry name" value="EFh"/>
    <property type="match status" value="3"/>
</dbReference>
<keyword evidence="1" id="KW-0106">Calcium</keyword>
<feature type="domain" description="EF-hand" evidence="3">
    <location>
        <begin position="450"/>
        <end position="485"/>
    </location>
</feature>
<dbReference type="Pfam" id="PF13499">
    <property type="entry name" value="EF-hand_7"/>
    <property type="match status" value="1"/>
</dbReference>
<reference evidence="5" key="1">
    <citation type="journal article" date="2015" name="PLoS Genet.">
        <title>Genome Sequence and Transcriptome Analyses of Chrysochromulina tobin: Metabolic Tools for Enhanced Algal Fitness in the Prominent Order Prymnesiales (Haptophyceae).</title>
        <authorList>
            <person name="Hovde B.T."/>
            <person name="Deodato C.R."/>
            <person name="Hunsperger H.M."/>
            <person name="Ryken S.A."/>
            <person name="Yost W."/>
            <person name="Jha R.K."/>
            <person name="Patterson J."/>
            <person name="Monnat R.J. Jr."/>
            <person name="Barlow S.B."/>
            <person name="Starkenburg S.R."/>
            <person name="Cattolico R.A."/>
        </authorList>
    </citation>
    <scope>NUCLEOTIDE SEQUENCE</scope>
    <source>
        <strain evidence="5">CCMP291</strain>
    </source>
</reference>
<feature type="domain" description="EF-hand" evidence="3">
    <location>
        <begin position="78"/>
        <end position="113"/>
    </location>
</feature>
<dbReference type="Pfam" id="PF13516">
    <property type="entry name" value="LRR_6"/>
    <property type="match status" value="2"/>
</dbReference>
<dbReference type="InterPro" id="IPR001611">
    <property type="entry name" value="Leu-rich_rpt"/>
</dbReference>
<dbReference type="AlphaFoldDB" id="A0A0M0JVJ9"/>
<comment type="caution">
    <text evidence="4">The sequence shown here is derived from an EMBL/GenBank/DDBJ whole genome shotgun (WGS) entry which is preliminary data.</text>
</comment>
<dbReference type="OrthoDB" id="7171495at2759"/>
<feature type="region of interest" description="Disordered" evidence="2">
    <location>
        <begin position="1"/>
        <end position="32"/>
    </location>
</feature>
<proteinExistence type="predicted"/>
<dbReference type="EMBL" id="JWZX01002239">
    <property type="protein sequence ID" value="KOO30372.1"/>
    <property type="molecule type" value="Genomic_DNA"/>
</dbReference>
<dbReference type="Pfam" id="PF13202">
    <property type="entry name" value="EF-hand_5"/>
    <property type="match status" value="1"/>
</dbReference>
<dbReference type="Proteomes" id="UP000037460">
    <property type="component" value="Unassembled WGS sequence"/>
</dbReference>
<accession>A0A0M0JVJ9</accession>
<gene>
    <name evidence="4" type="ORF">Ctob_004442</name>
</gene>
<evidence type="ECO:0000256" key="1">
    <source>
        <dbReference type="ARBA" id="ARBA00022837"/>
    </source>
</evidence>
<dbReference type="Gene3D" id="1.10.238.10">
    <property type="entry name" value="EF-hand"/>
    <property type="match status" value="1"/>
</dbReference>
<evidence type="ECO:0000256" key="2">
    <source>
        <dbReference type="SAM" id="MobiDB-lite"/>
    </source>
</evidence>
<dbReference type="Gene3D" id="3.80.10.10">
    <property type="entry name" value="Ribonuclease Inhibitor"/>
    <property type="match status" value="1"/>
</dbReference>
<evidence type="ECO:0000313" key="5">
    <source>
        <dbReference type="Proteomes" id="UP000037460"/>
    </source>
</evidence>
<dbReference type="InterPro" id="IPR032675">
    <property type="entry name" value="LRR_dom_sf"/>
</dbReference>
<name>A0A0M0JVJ9_9EUKA</name>
<sequence>MASESDVISAQVKFDMSQSNRRPNTAPAPQGSYLKELEVGRPPFKSWTGPDVVFDIIDKDKSGHVSRDELYRFFRGRLDPDKVASLFATLDKDGSGSVSREEWIKGYHEAGFGQGAILGQDQRGLNLLLDLVSHHYTVDFADLHKHRAPRRIPRGEERGITLSQLRDIMRHIEARCDHEGWMGVHGRRLRVADVTMYDVTRYIIKPSTQEQRSSYIERIAQDVQPPVWFVCSWWGESFRNLLDCLEQHARDRGVPDHCAYFISAFANNQWRPDPAFYWSTFQKALRNCIGTVTVLDAAGVCLRRSWCLYETYLSLVKADHKWDLYTARTHVCVTTMRVTAGRIDGTKHRHCTAVGLLEGDYAAADFHACQVNKPTRENFFPLRLALRGLESRLLEAHTSVEADRKAILTAVAGENIFKAVAKVNQIDVAKKEARIPIATMKAYLRETSVVEEAKIDMIVAEVNTNKDGEIDLDEWNAGWLKIYRENGPLGVTQSAEEEAYLQVDRAIAGRVALATLRNSANLGPGPAYQSCIRAIGQSGTPHAFVLLSGCSPFDESMAKALARSLPTSLKKFTFIFRDVATESGRAFVSEFAARLGEGYQRKLRHLTLESNTIEADGARLLAQALATAPTNLRELQSVSFGMPCPFGHEAATTIAIVAYSQQFPKISLVGERIPLLSNISLPKLGLTSADLILLCASMASGSCGMVDSLDVSDNKIDNNGMRALELALKPGTKAYRSTINMNIIDLSNNPYATKSAKQAVMDQRKSTDDGSRTRSDPAAQSNKTNVVRTATSFQLATGYEFRIEPIVKKD</sequence>
<evidence type="ECO:0000313" key="4">
    <source>
        <dbReference type="EMBL" id="KOO30372.1"/>
    </source>
</evidence>
<dbReference type="PROSITE" id="PS00018">
    <property type="entry name" value="EF_HAND_1"/>
    <property type="match status" value="1"/>
</dbReference>
<dbReference type="SUPFAM" id="SSF47473">
    <property type="entry name" value="EF-hand"/>
    <property type="match status" value="1"/>
</dbReference>
<dbReference type="GO" id="GO:0005509">
    <property type="term" value="F:calcium ion binding"/>
    <property type="evidence" value="ECO:0007669"/>
    <property type="project" value="InterPro"/>
</dbReference>
<dbReference type="PROSITE" id="PS50222">
    <property type="entry name" value="EF_HAND_2"/>
    <property type="match status" value="2"/>
</dbReference>
<feature type="compositionally biased region" description="Basic and acidic residues" evidence="2">
    <location>
        <begin position="762"/>
        <end position="775"/>
    </location>
</feature>
<dbReference type="InterPro" id="IPR018247">
    <property type="entry name" value="EF_Hand_1_Ca_BS"/>
</dbReference>
<dbReference type="CDD" id="cd00051">
    <property type="entry name" value="EFh"/>
    <property type="match status" value="1"/>
</dbReference>
<feature type="region of interest" description="Disordered" evidence="2">
    <location>
        <begin position="755"/>
        <end position="785"/>
    </location>
</feature>
<dbReference type="InterPro" id="IPR011992">
    <property type="entry name" value="EF-hand-dom_pair"/>
</dbReference>
<protein>
    <recommendedName>
        <fullName evidence="3">EF-hand domain-containing protein</fullName>
    </recommendedName>
</protein>
<dbReference type="InterPro" id="IPR002048">
    <property type="entry name" value="EF_hand_dom"/>
</dbReference>